<name>A0A5B7I0R4_PORTR</name>
<feature type="compositionally biased region" description="Polar residues" evidence="1">
    <location>
        <begin position="50"/>
        <end position="63"/>
    </location>
</feature>
<dbReference type="EMBL" id="VSRR010038702">
    <property type="protein sequence ID" value="MPC74324.1"/>
    <property type="molecule type" value="Genomic_DNA"/>
</dbReference>
<accession>A0A5B7I0R4</accession>
<evidence type="ECO:0000313" key="2">
    <source>
        <dbReference type="EMBL" id="MPC74324.1"/>
    </source>
</evidence>
<gene>
    <name evidence="2" type="ORF">E2C01_068681</name>
</gene>
<feature type="region of interest" description="Disordered" evidence="1">
    <location>
        <begin position="1"/>
        <end position="32"/>
    </location>
</feature>
<organism evidence="2 3">
    <name type="scientific">Portunus trituberculatus</name>
    <name type="common">Swimming crab</name>
    <name type="synonym">Neptunus trituberculatus</name>
    <dbReference type="NCBI Taxonomy" id="210409"/>
    <lineage>
        <taxon>Eukaryota</taxon>
        <taxon>Metazoa</taxon>
        <taxon>Ecdysozoa</taxon>
        <taxon>Arthropoda</taxon>
        <taxon>Crustacea</taxon>
        <taxon>Multicrustacea</taxon>
        <taxon>Malacostraca</taxon>
        <taxon>Eumalacostraca</taxon>
        <taxon>Eucarida</taxon>
        <taxon>Decapoda</taxon>
        <taxon>Pleocyemata</taxon>
        <taxon>Brachyura</taxon>
        <taxon>Eubrachyura</taxon>
        <taxon>Portunoidea</taxon>
        <taxon>Portunidae</taxon>
        <taxon>Portuninae</taxon>
        <taxon>Portunus</taxon>
    </lineage>
</organism>
<comment type="caution">
    <text evidence="2">The sequence shown here is derived from an EMBL/GenBank/DDBJ whole genome shotgun (WGS) entry which is preliminary data.</text>
</comment>
<dbReference type="AlphaFoldDB" id="A0A5B7I0R4"/>
<reference evidence="2 3" key="1">
    <citation type="submission" date="2019-05" db="EMBL/GenBank/DDBJ databases">
        <title>Another draft genome of Portunus trituberculatus and its Hox gene families provides insights of decapod evolution.</title>
        <authorList>
            <person name="Jeong J.-H."/>
            <person name="Song I."/>
            <person name="Kim S."/>
            <person name="Choi T."/>
            <person name="Kim D."/>
            <person name="Ryu S."/>
            <person name="Kim W."/>
        </authorList>
    </citation>
    <scope>NUCLEOTIDE SEQUENCE [LARGE SCALE GENOMIC DNA]</scope>
    <source>
        <tissue evidence="2">Muscle</tissue>
    </source>
</reference>
<evidence type="ECO:0000313" key="3">
    <source>
        <dbReference type="Proteomes" id="UP000324222"/>
    </source>
</evidence>
<protein>
    <submittedName>
        <fullName evidence="2">Uncharacterized protein</fullName>
    </submittedName>
</protein>
<evidence type="ECO:0000256" key="1">
    <source>
        <dbReference type="SAM" id="MobiDB-lite"/>
    </source>
</evidence>
<feature type="compositionally biased region" description="Polar residues" evidence="1">
    <location>
        <begin position="1"/>
        <end position="14"/>
    </location>
</feature>
<sequence>MSFPPSSSVPTYLPSSPLHRDRHFYPPPPPPPLQSPLLYVSLTLTHHRATPSNTLSDKQTQAGGRSKSNRLLQGKYFAPTLF</sequence>
<feature type="region of interest" description="Disordered" evidence="1">
    <location>
        <begin position="48"/>
        <end position="82"/>
    </location>
</feature>
<dbReference type="Proteomes" id="UP000324222">
    <property type="component" value="Unassembled WGS sequence"/>
</dbReference>
<proteinExistence type="predicted"/>
<keyword evidence="3" id="KW-1185">Reference proteome</keyword>